<protein>
    <submittedName>
        <fullName evidence="2">Uncharacterized protein</fullName>
    </submittedName>
</protein>
<accession>A0A2N0NWW4</accession>
<proteinExistence type="predicted"/>
<dbReference type="EMBL" id="LLXJ01002350">
    <property type="protein sequence ID" value="PKB99058.1"/>
    <property type="molecule type" value="Genomic_DNA"/>
</dbReference>
<evidence type="ECO:0000256" key="1">
    <source>
        <dbReference type="SAM" id="Phobius"/>
    </source>
</evidence>
<keyword evidence="1" id="KW-0472">Membrane</keyword>
<keyword evidence="1" id="KW-1133">Transmembrane helix</keyword>
<sequence length="79" mass="9506">MEKVLKRILNIANYWYEKTSRQGYQYAQNKLNKLKRGFSESLLLFIMFNKTWVLIYSAVMTIFAWVKISDMVMEGTHYL</sequence>
<comment type="caution">
    <text evidence="2">The sequence shown here is derived from an EMBL/GenBank/DDBJ whole genome shotgun (WGS) entry which is preliminary data.</text>
</comment>
<reference evidence="2 3" key="2">
    <citation type="submission" date="2017-09" db="EMBL/GenBank/DDBJ databases">
        <title>Extensive intraspecific genome diversity in a model arbuscular mycorrhizal fungus.</title>
        <authorList>
            <person name="Chen E.C."/>
            <person name="Morin E."/>
            <person name="Beaudet D."/>
            <person name="Noel J."/>
            <person name="Ndikumana S."/>
            <person name="Charron P."/>
            <person name="St-Onge C."/>
            <person name="Giorgi J."/>
            <person name="Grigoriev I.V."/>
            <person name="Roux C."/>
            <person name="Martin F.M."/>
            <person name="Corradi N."/>
        </authorList>
    </citation>
    <scope>NUCLEOTIDE SEQUENCE [LARGE SCALE GENOMIC DNA]</scope>
    <source>
        <strain evidence="2 3">A5</strain>
    </source>
</reference>
<evidence type="ECO:0000313" key="3">
    <source>
        <dbReference type="Proteomes" id="UP000232722"/>
    </source>
</evidence>
<dbReference type="AlphaFoldDB" id="A0A2N0NWW4"/>
<dbReference type="Proteomes" id="UP000232722">
    <property type="component" value="Unassembled WGS sequence"/>
</dbReference>
<feature type="transmembrane region" description="Helical" evidence="1">
    <location>
        <begin position="42"/>
        <end position="66"/>
    </location>
</feature>
<organism evidence="2 3">
    <name type="scientific">Rhizophagus irregularis</name>
    <dbReference type="NCBI Taxonomy" id="588596"/>
    <lineage>
        <taxon>Eukaryota</taxon>
        <taxon>Fungi</taxon>
        <taxon>Fungi incertae sedis</taxon>
        <taxon>Mucoromycota</taxon>
        <taxon>Glomeromycotina</taxon>
        <taxon>Glomeromycetes</taxon>
        <taxon>Glomerales</taxon>
        <taxon>Glomeraceae</taxon>
        <taxon>Rhizophagus</taxon>
    </lineage>
</organism>
<evidence type="ECO:0000313" key="2">
    <source>
        <dbReference type="EMBL" id="PKB99058.1"/>
    </source>
</evidence>
<name>A0A2N0NWW4_9GLOM</name>
<gene>
    <name evidence="2" type="ORF">RhiirA5_430351</name>
</gene>
<reference evidence="2 3" key="1">
    <citation type="submission" date="2016-04" db="EMBL/GenBank/DDBJ databases">
        <title>Genome analyses suggest a sexual origin of heterokaryosis in a supposedly ancient asexual fungus.</title>
        <authorList>
            <person name="Ropars J."/>
            <person name="Sedzielewska K."/>
            <person name="Noel J."/>
            <person name="Charron P."/>
            <person name="Farinelli L."/>
            <person name="Marton T."/>
            <person name="Kruger M."/>
            <person name="Pelin A."/>
            <person name="Brachmann A."/>
            <person name="Corradi N."/>
        </authorList>
    </citation>
    <scope>NUCLEOTIDE SEQUENCE [LARGE SCALE GENOMIC DNA]</scope>
    <source>
        <strain evidence="2 3">A5</strain>
    </source>
</reference>
<keyword evidence="1" id="KW-0812">Transmembrane</keyword>